<keyword evidence="2" id="KW-1185">Reference proteome</keyword>
<accession>A0A5B7JQM1</accession>
<dbReference type="AlphaFoldDB" id="A0A5B7JQM1"/>
<dbReference type="EMBL" id="VSRR010122222">
    <property type="protein sequence ID" value="MPD00282.1"/>
    <property type="molecule type" value="Genomic_DNA"/>
</dbReference>
<sequence>MVQLPAVMPSLMPSTVSSTFTTASIGFTSRRIALSQT</sequence>
<gene>
    <name evidence="1" type="ORF">E2C01_095744</name>
</gene>
<comment type="caution">
    <text evidence="1">The sequence shown here is derived from an EMBL/GenBank/DDBJ whole genome shotgun (WGS) entry which is preliminary data.</text>
</comment>
<proteinExistence type="predicted"/>
<evidence type="ECO:0000313" key="2">
    <source>
        <dbReference type="Proteomes" id="UP000324222"/>
    </source>
</evidence>
<name>A0A5B7JQM1_PORTR</name>
<protein>
    <submittedName>
        <fullName evidence="1">Uncharacterized protein</fullName>
    </submittedName>
</protein>
<dbReference type="Proteomes" id="UP000324222">
    <property type="component" value="Unassembled WGS sequence"/>
</dbReference>
<organism evidence="1 2">
    <name type="scientific">Portunus trituberculatus</name>
    <name type="common">Swimming crab</name>
    <name type="synonym">Neptunus trituberculatus</name>
    <dbReference type="NCBI Taxonomy" id="210409"/>
    <lineage>
        <taxon>Eukaryota</taxon>
        <taxon>Metazoa</taxon>
        <taxon>Ecdysozoa</taxon>
        <taxon>Arthropoda</taxon>
        <taxon>Crustacea</taxon>
        <taxon>Multicrustacea</taxon>
        <taxon>Malacostraca</taxon>
        <taxon>Eumalacostraca</taxon>
        <taxon>Eucarida</taxon>
        <taxon>Decapoda</taxon>
        <taxon>Pleocyemata</taxon>
        <taxon>Brachyura</taxon>
        <taxon>Eubrachyura</taxon>
        <taxon>Portunoidea</taxon>
        <taxon>Portunidae</taxon>
        <taxon>Portuninae</taxon>
        <taxon>Portunus</taxon>
    </lineage>
</organism>
<evidence type="ECO:0000313" key="1">
    <source>
        <dbReference type="EMBL" id="MPD00282.1"/>
    </source>
</evidence>
<reference evidence="1 2" key="1">
    <citation type="submission" date="2019-05" db="EMBL/GenBank/DDBJ databases">
        <title>Another draft genome of Portunus trituberculatus and its Hox gene families provides insights of decapod evolution.</title>
        <authorList>
            <person name="Jeong J.-H."/>
            <person name="Song I."/>
            <person name="Kim S."/>
            <person name="Choi T."/>
            <person name="Kim D."/>
            <person name="Ryu S."/>
            <person name="Kim W."/>
        </authorList>
    </citation>
    <scope>NUCLEOTIDE SEQUENCE [LARGE SCALE GENOMIC DNA]</scope>
    <source>
        <tissue evidence="1">Muscle</tissue>
    </source>
</reference>